<dbReference type="CDD" id="cd06334">
    <property type="entry name" value="PBP1_ABC_ligand_binding-like"/>
    <property type="match status" value="1"/>
</dbReference>
<dbReference type="PANTHER" id="PTHR47235:SF1">
    <property type="entry name" value="BLR6548 PROTEIN"/>
    <property type="match status" value="1"/>
</dbReference>
<dbReference type="InterPro" id="IPR028082">
    <property type="entry name" value="Peripla_BP_I"/>
</dbReference>
<dbReference type="InterPro" id="IPR028081">
    <property type="entry name" value="Leu-bd"/>
</dbReference>
<accession>A5W4S0</accession>
<evidence type="ECO:0000256" key="1">
    <source>
        <dbReference type="ARBA" id="ARBA00010062"/>
    </source>
</evidence>
<keyword evidence="2" id="KW-0732">Signal</keyword>
<dbReference type="eggNOG" id="COG0683">
    <property type="taxonomic scope" value="Bacteria"/>
</dbReference>
<evidence type="ECO:0000256" key="2">
    <source>
        <dbReference type="ARBA" id="ARBA00022729"/>
    </source>
</evidence>
<organism evidence="4">
    <name type="scientific">Pseudomonas putida (strain ATCC 700007 / DSM 6899 / JCM 31910 / BCRC 17059 / LMG 24140 / F1)</name>
    <dbReference type="NCBI Taxonomy" id="351746"/>
    <lineage>
        <taxon>Bacteria</taxon>
        <taxon>Pseudomonadati</taxon>
        <taxon>Pseudomonadota</taxon>
        <taxon>Gammaproteobacteria</taxon>
        <taxon>Pseudomonadales</taxon>
        <taxon>Pseudomonadaceae</taxon>
        <taxon>Pseudomonas</taxon>
    </lineage>
</organism>
<name>A5W4S0_PSEP1</name>
<sequence>MNLDPTAGKEVFTPAQEVHTMRKPLHRHLLVSLFVLGAQALSPVVTQAADNQQFIPMATYRVGAYASSGIPWWAGEIDYFRYINEVEGGINGVKLVWQECETEWNVDRIVECYERYKDGKDGAPTAFFFTHSTPGSYALMEKGAADRIPLIDGAGGRTESTDGSVFPYAFPLLLNYYGQASVGINYIAEREGGFDKLKGKKIVTVYHDSAYGRETQAPMKLLAETYGFENIQIPVADPGNEQSAQWRQVRQIKPDWVFLRTWGVSTPVGIKTAARFGIPVERIIGDVWAGSEADVLPAGTAAKGYQALAPFPGGDGFEIHQRLRQHILDAGKSDLKDKRYFGKVYYNIGLINAAIAVEALRTAQGKFGNRPLNGEEARWGFEHLNIDAARLKASGFEGLLPPLQLSCSDHEGGGAARVQQWDGEKWVLVTDWIQADRTTLRPLIEAKSAAYAQEKGITPRNCANEQ</sequence>
<dbReference type="PANTHER" id="PTHR47235">
    <property type="entry name" value="BLR6548 PROTEIN"/>
    <property type="match status" value="1"/>
</dbReference>
<dbReference type="AlphaFoldDB" id="A5W4S0"/>
<feature type="domain" description="Leucine-binding protein" evidence="3">
    <location>
        <begin position="55"/>
        <end position="423"/>
    </location>
</feature>
<dbReference type="KEGG" id="ppf:Pput_3002"/>
<evidence type="ECO:0000259" key="3">
    <source>
        <dbReference type="Pfam" id="PF13458"/>
    </source>
</evidence>
<dbReference type="HOGENOM" id="CLU_050369_0_0_6"/>
<protein>
    <submittedName>
        <fullName evidence="4">Amino acid/amide ABC transporter substrate-binding protein, HAAT family</fullName>
    </submittedName>
</protein>
<dbReference type="SUPFAM" id="SSF53822">
    <property type="entry name" value="Periplasmic binding protein-like I"/>
    <property type="match status" value="1"/>
</dbReference>
<comment type="similarity">
    <text evidence="1">Belongs to the leucine-binding protein family.</text>
</comment>
<dbReference type="EMBL" id="CP000712">
    <property type="protein sequence ID" value="ABQ79130.1"/>
    <property type="molecule type" value="Genomic_DNA"/>
</dbReference>
<dbReference type="Gene3D" id="3.40.50.2300">
    <property type="match status" value="2"/>
</dbReference>
<evidence type="ECO:0000313" key="4">
    <source>
        <dbReference type="EMBL" id="ABQ79130.1"/>
    </source>
</evidence>
<dbReference type="Pfam" id="PF13458">
    <property type="entry name" value="Peripla_BP_6"/>
    <property type="match status" value="1"/>
</dbReference>
<gene>
    <name evidence="4" type="ordered locus">Pput_3002</name>
</gene>
<proteinExistence type="inferred from homology"/>
<reference evidence="4" key="1">
    <citation type="submission" date="2007-05" db="EMBL/GenBank/DDBJ databases">
        <title>Complete sequence of Pseudomonas putida F1.</title>
        <authorList>
            <consortium name="US DOE Joint Genome Institute"/>
            <person name="Copeland A."/>
            <person name="Lucas S."/>
            <person name="Lapidus A."/>
            <person name="Barry K."/>
            <person name="Detter J.C."/>
            <person name="Glavina del Rio T."/>
            <person name="Hammon N."/>
            <person name="Israni S."/>
            <person name="Dalin E."/>
            <person name="Tice H."/>
            <person name="Pitluck S."/>
            <person name="Chain P."/>
            <person name="Malfatti S."/>
            <person name="Shin M."/>
            <person name="Vergez L."/>
            <person name="Schmutz J."/>
            <person name="Larimer F."/>
            <person name="Land M."/>
            <person name="Hauser L."/>
            <person name="Kyrpides N."/>
            <person name="Lykidis A."/>
            <person name="Parales R."/>
            <person name="Richardson P."/>
        </authorList>
    </citation>
    <scope>NUCLEOTIDE SEQUENCE [LARGE SCALE GENOMIC DNA]</scope>
    <source>
        <strain evidence="4">F1</strain>
    </source>
</reference>